<organism evidence="3 4">
    <name type="scientific">Echinicola jeungdonensis</name>
    <dbReference type="NCBI Taxonomy" id="709343"/>
    <lineage>
        <taxon>Bacteria</taxon>
        <taxon>Pseudomonadati</taxon>
        <taxon>Bacteroidota</taxon>
        <taxon>Cytophagia</taxon>
        <taxon>Cytophagales</taxon>
        <taxon>Cyclobacteriaceae</taxon>
        <taxon>Echinicola</taxon>
    </lineage>
</organism>
<dbReference type="EMBL" id="JBHMEW010000005">
    <property type="protein sequence ID" value="MFB9210230.1"/>
    <property type="molecule type" value="Genomic_DNA"/>
</dbReference>
<dbReference type="InterPro" id="IPR001296">
    <property type="entry name" value="Glyco_trans_1"/>
</dbReference>
<dbReference type="Proteomes" id="UP001589654">
    <property type="component" value="Unassembled WGS sequence"/>
</dbReference>
<dbReference type="SUPFAM" id="SSF53756">
    <property type="entry name" value="UDP-Glycosyltransferase/glycogen phosphorylase"/>
    <property type="match status" value="1"/>
</dbReference>
<dbReference type="PANTHER" id="PTHR12526:SF630">
    <property type="entry name" value="GLYCOSYLTRANSFERASE"/>
    <property type="match status" value="1"/>
</dbReference>
<proteinExistence type="predicted"/>
<keyword evidence="4" id="KW-1185">Reference proteome</keyword>
<reference evidence="3 4" key="1">
    <citation type="submission" date="2024-09" db="EMBL/GenBank/DDBJ databases">
        <authorList>
            <person name="Sun Q."/>
            <person name="Mori K."/>
        </authorList>
    </citation>
    <scope>NUCLEOTIDE SEQUENCE [LARGE SCALE GENOMIC DNA]</scope>
    <source>
        <strain evidence="3 4">CECT 7682</strain>
    </source>
</reference>
<comment type="caution">
    <text evidence="3">The sequence shown here is derived from an EMBL/GenBank/DDBJ whole genome shotgun (WGS) entry which is preliminary data.</text>
</comment>
<accession>A0ABV5J218</accession>
<name>A0ABV5J218_9BACT</name>
<feature type="domain" description="Glycosyl transferase family 1" evidence="1">
    <location>
        <begin position="187"/>
        <end position="351"/>
    </location>
</feature>
<gene>
    <name evidence="3" type="ORF">ACFFUR_00285</name>
</gene>
<dbReference type="RefSeq" id="WP_290249744.1">
    <property type="nucleotide sequence ID" value="NZ_JAUFQT010000002.1"/>
</dbReference>
<dbReference type="Pfam" id="PF00534">
    <property type="entry name" value="Glycos_transf_1"/>
    <property type="match status" value="1"/>
</dbReference>
<protein>
    <submittedName>
        <fullName evidence="3">Glycosyltransferase family 4 protein</fullName>
        <ecNumber evidence="3">2.4.-.-</ecNumber>
    </submittedName>
</protein>
<dbReference type="CDD" id="cd03801">
    <property type="entry name" value="GT4_PimA-like"/>
    <property type="match status" value="1"/>
</dbReference>
<dbReference type="InterPro" id="IPR028098">
    <property type="entry name" value="Glyco_trans_4-like_N"/>
</dbReference>
<keyword evidence="3" id="KW-0808">Transferase</keyword>
<dbReference type="Pfam" id="PF13439">
    <property type="entry name" value="Glyco_transf_4"/>
    <property type="match status" value="1"/>
</dbReference>
<evidence type="ECO:0000313" key="3">
    <source>
        <dbReference type="EMBL" id="MFB9210230.1"/>
    </source>
</evidence>
<evidence type="ECO:0000313" key="4">
    <source>
        <dbReference type="Proteomes" id="UP001589654"/>
    </source>
</evidence>
<keyword evidence="3" id="KW-0328">Glycosyltransferase</keyword>
<dbReference type="GO" id="GO:0016757">
    <property type="term" value="F:glycosyltransferase activity"/>
    <property type="evidence" value="ECO:0007669"/>
    <property type="project" value="UniProtKB-KW"/>
</dbReference>
<evidence type="ECO:0000259" key="2">
    <source>
        <dbReference type="Pfam" id="PF13439"/>
    </source>
</evidence>
<dbReference type="Gene3D" id="3.40.50.2000">
    <property type="entry name" value="Glycogen Phosphorylase B"/>
    <property type="match status" value="2"/>
</dbReference>
<evidence type="ECO:0000259" key="1">
    <source>
        <dbReference type="Pfam" id="PF00534"/>
    </source>
</evidence>
<dbReference type="PANTHER" id="PTHR12526">
    <property type="entry name" value="GLYCOSYLTRANSFERASE"/>
    <property type="match status" value="1"/>
</dbReference>
<feature type="domain" description="Glycosyltransferase subfamily 4-like N-terminal" evidence="2">
    <location>
        <begin position="19"/>
        <end position="174"/>
    </location>
</feature>
<dbReference type="EC" id="2.4.-.-" evidence="3"/>
<sequence length="378" mass="43282">MKQDKSYRILFYIGSLMAGGKERRLLELLNYLKKNTNFEMFLVITVDNVHYNDYYDLEIPILPLYKEKKKNHLGIILNFYRLCKKIKPHIIHTWGSKQTFYAIPAVVSLKISLVNSQIASAPPHQYIWSLDTWIDRINFYFSSIILANSKAGVESYRPPLEKTRVIYNGISLDRFKNLPDKSKVKSDYKIETPFLVIMSASFSVNKDHQLFLEIAEKITSIREDISFIGIGAHDINNPLYDALVKKSLENPKIYFPGRVKEVEALVNACDIGVLFSNEANHGEGISNSVLEYMALGKPVIANDTGGTKELVKDQKNGYLIKKQSLDEIIQLFLDLIDNEPKRLQFGAEGKKIAEKQFSIERMGSEFNQVYQGILNTRP</sequence>